<dbReference type="Pfam" id="PF12296">
    <property type="entry name" value="HsbA"/>
    <property type="match status" value="1"/>
</dbReference>
<keyword evidence="3" id="KW-1185">Reference proteome</keyword>
<dbReference type="EMBL" id="JBFXLQ010000027">
    <property type="protein sequence ID" value="KAL2866059.1"/>
    <property type="molecule type" value="Genomic_DNA"/>
</dbReference>
<sequence>MRFFVPLISSFLVASLALANLQTLQGDITSIGRSLTALDNVVNVLPSGAPGIPVALQVQVHSVTLANQLKLAAQHANSTNALNLTDSLSLGVGLIALLPGITGTLSDVAEKNTTFAGLGIIVLSSLVQLKGDTEAFSDQLVAKLDPLIQAVSPLVVNTIIDAFDNAIAAFRSNGEHSLPVF</sequence>
<evidence type="ECO:0000256" key="1">
    <source>
        <dbReference type="SAM" id="SignalP"/>
    </source>
</evidence>
<gene>
    <name evidence="2" type="ORF">BJX67DRAFT_382161</name>
</gene>
<evidence type="ECO:0008006" key="4">
    <source>
        <dbReference type="Google" id="ProtNLM"/>
    </source>
</evidence>
<organism evidence="2 3">
    <name type="scientific">Aspergillus lucknowensis</name>
    <dbReference type="NCBI Taxonomy" id="176173"/>
    <lineage>
        <taxon>Eukaryota</taxon>
        <taxon>Fungi</taxon>
        <taxon>Dikarya</taxon>
        <taxon>Ascomycota</taxon>
        <taxon>Pezizomycotina</taxon>
        <taxon>Eurotiomycetes</taxon>
        <taxon>Eurotiomycetidae</taxon>
        <taxon>Eurotiales</taxon>
        <taxon>Aspergillaceae</taxon>
        <taxon>Aspergillus</taxon>
        <taxon>Aspergillus subgen. Nidulantes</taxon>
    </lineage>
</organism>
<evidence type="ECO:0000313" key="2">
    <source>
        <dbReference type="EMBL" id="KAL2866059.1"/>
    </source>
</evidence>
<comment type="caution">
    <text evidence="2">The sequence shown here is derived from an EMBL/GenBank/DDBJ whole genome shotgun (WGS) entry which is preliminary data.</text>
</comment>
<dbReference type="GeneID" id="98148248"/>
<name>A0ABR4LNE6_9EURO</name>
<reference evidence="2 3" key="1">
    <citation type="submission" date="2024-07" db="EMBL/GenBank/DDBJ databases">
        <title>Section-level genome sequencing and comparative genomics of Aspergillus sections Usti and Cavernicolus.</title>
        <authorList>
            <consortium name="Lawrence Berkeley National Laboratory"/>
            <person name="Nybo J.L."/>
            <person name="Vesth T.C."/>
            <person name="Theobald S."/>
            <person name="Frisvad J.C."/>
            <person name="Larsen T.O."/>
            <person name="Kjaerboelling I."/>
            <person name="Rothschild-Mancinelli K."/>
            <person name="Lyhne E.K."/>
            <person name="Kogle M.E."/>
            <person name="Barry K."/>
            <person name="Clum A."/>
            <person name="Na H."/>
            <person name="Ledsgaard L."/>
            <person name="Lin J."/>
            <person name="Lipzen A."/>
            <person name="Kuo A."/>
            <person name="Riley R."/>
            <person name="Mondo S."/>
            <person name="Labutti K."/>
            <person name="Haridas S."/>
            <person name="Pangalinan J."/>
            <person name="Salamov A.A."/>
            <person name="Simmons B.A."/>
            <person name="Magnuson J.K."/>
            <person name="Chen J."/>
            <person name="Drula E."/>
            <person name="Henrissat B."/>
            <person name="Wiebenga A."/>
            <person name="Lubbers R.J."/>
            <person name="Gomes A.C."/>
            <person name="Macurrencykelacurrency M.R."/>
            <person name="Stajich J."/>
            <person name="Grigoriev I.V."/>
            <person name="Mortensen U.H."/>
            <person name="De Vries R.P."/>
            <person name="Baker S.E."/>
            <person name="Andersen M.R."/>
        </authorList>
    </citation>
    <scope>NUCLEOTIDE SEQUENCE [LARGE SCALE GENOMIC DNA]</scope>
    <source>
        <strain evidence="2 3">CBS 449.75</strain>
    </source>
</reference>
<keyword evidence="1" id="KW-0732">Signal</keyword>
<protein>
    <recommendedName>
        <fullName evidence="4">Antigenic cell wall galactomanno protein</fullName>
    </recommendedName>
</protein>
<dbReference type="Gene3D" id="1.20.1280.140">
    <property type="match status" value="1"/>
</dbReference>
<dbReference type="PANTHER" id="PTHR38123:SF4">
    <property type="entry name" value="CELL WALL GALACTOMANNOPROTEIN, PUTATIVE (AFU_ORTHOLOGUE AFUA_4G00870)-RELATED"/>
    <property type="match status" value="1"/>
</dbReference>
<feature type="chain" id="PRO_5046893745" description="Antigenic cell wall galactomanno protein" evidence="1">
    <location>
        <begin position="20"/>
        <end position="181"/>
    </location>
</feature>
<dbReference type="PANTHER" id="PTHR38123">
    <property type="entry name" value="CELL WALL SERINE-THREONINE-RICH GALACTOMANNOPROTEIN MP1 (AFU_ORTHOLOGUE AFUA_4G03240)"/>
    <property type="match status" value="1"/>
</dbReference>
<feature type="signal peptide" evidence="1">
    <location>
        <begin position="1"/>
        <end position="19"/>
    </location>
</feature>
<dbReference type="RefSeq" id="XP_070885038.1">
    <property type="nucleotide sequence ID" value="XM_071033176.1"/>
</dbReference>
<accession>A0ABR4LNE6</accession>
<proteinExistence type="predicted"/>
<evidence type="ECO:0000313" key="3">
    <source>
        <dbReference type="Proteomes" id="UP001610432"/>
    </source>
</evidence>
<dbReference type="InterPro" id="IPR021054">
    <property type="entry name" value="Cell_wall_mannoprotein_1"/>
</dbReference>
<dbReference type="Proteomes" id="UP001610432">
    <property type="component" value="Unassembled WGS sequence"/>
</dbReference>